<evidence type="ECO:0008006" key="3">
    <source>
        <dbReference type="Google" id="ProtNLM"/>
    </source>
</evidence>
<protein>
    <recommendedName>
        <fullName evidence="3">GGGtGRT protein</fullName>
    </recommendedName>
</protein>
<name>A0A2U3LAW6_9FIRM</name>
<gene>
    <name evidence="1" type="ORF">SBF1_4290011</name>
</gene>
<dbReference type="OrthoDB" id="9768161at2"/>
<dbReference type="AlphaFoldDB" id="A0A2U3LAW6"/>
<dbReference type="Pfam" id="PF14057">
    <property type="entry name" value="GGGtGRT"/>
    <property type="match status" value="1"/>
</dbReference>
<reference evidence="2" key="1">
    <citation type="submission" date="2018-02" db="EMBL/GenBank/DDBJ databases">
        <authorList>
            <person name="Hausmann B."/>
        </authorList>
    </citation>
    <scope>NUCLEOTIDE SEQUENCE [LARGE SCALE GENOMIC DNA]</scope>
    <source>
        <strain evidence="2">Peat soil MAG SbF1</strain>
    </source>
</reference>
<proteinExistence type="predicted"/>
<dbReference type="EMBL" id="OMOF01000367">
    <property type="protein sequence ID" value="SPF49032.1"/>
    <property type="molecule type" value="Genomic_DNA"/>
</dbReference>
<evidence type="ECO:0000313" key="2">
    <source>
        <dbReference type="Proteomes" id="UP000238916"/>
    </source>
</evidence>
<dbReference type="InterPro" id="IPR025964">
    <property type="entry name" value="GGGtGRT"/>
</dbReference>
<accession>A0A2U3LAW6</accession>
<organism evidence="1 2">
    <name type="scientific">Candidatus Desulfosporosinus infrequens</name>
    <dbReference type="NCBI Taxonomy" id="2043169"/>
    <lineage>
        <taxon>Bacteria</taxon>
        <taxon>Bacillati</taxon>
        <taxon>Bacillota</taxon>
        <taxon>Clostridia</taxon>
        <taxon>Eubacteriales</taxon>
        <taxon>Desulfitobacteriaceae</taxon>
        <taxon>Desulfosporosinus</taxon>
    </lineage>
</organism>
<sequence>MFTGYEHRQLGINDALKHLKMRDLNEVKDYTLAKGIDVETITREIQPIVYDNAIWAFTMGTALALKSGETEATKTAMSIGEGLQSFTIPGSIAYQREVGLGHGRLANMLLDDRTNVFAFVAGHESFAAAEGALGVSKYADLARKKPLEVVLIGLGKDAAKIIARMIGFTYVQTDYDFAKNELIVLNEKKYATDKRQAVRVFGANSVDEGVAIMKARGVNISITGNSTNPTRFQHPVVGTYKKWAIENGHPFFSVASGGGTGRTLHPDNVAAGPASYGFTDTLGRMHSDAQFAGSSSVPAHVDMMGFIGMGNNPIVGACVALAVKAAQANRS</sequence>
<dbReference type="Proteomes" id="UP000238916">
    <property type="component" value="Unassembled WGS sequence"/>
</dbReference>
<evidence type="ECO:0000313" key="1">
    <source>
        <dbReference type="EMBL" id="SPF49032.1"/>
    </source>
</evidence>